<evidence type="ECO:0000313" key="3">
    <source>
        <dbReference type="Proteomes" id="UP001241603"/>
    </source>
</evidence>
<comment type="caution">
    <text evidence="2">The sequence shown here is derived from an EMBL/GenBank/DDBJ whole genome shotgun (WGS) entry which is preliminary data.</text>
</comment>
<protein>
    <submittedName>
        <fullName evidence="2">Catechol 2,3-dioxygenase-like lactoylglutathione lyase family enzyme</fullName>
    </submittedName>
</protein>
<gene>
    <name evidence="2" type="ORF">QO014_000419</name>
</gene>
<dbReference type="InterPro" id="IPR037523">
    <property type="entry name" value="VOC_core"/>
</dbReference>
<dbReference type="EMBL" id="JAUSVO010000001">
    <property type="protein sequence ID" value="MDQ0436049.1"/>
    <property type="molecule type" value="Genomic_DNA"/>
</dbReference>
<dbReference type="InterPro" id="IPR004360">
    <property type="entry name" value="Glyas_Fos-R_dOase_dom"/>
</dbReference>
<accession>A0ABU0H3G4</accession>
<dbReference type="RefSeq" id="WP_266346991.1">
    <property type="nucleotide sequence ID" value="NZ_JAPKNG010000001.1"/>
</dbReference>
<dbReference type="Gene3D" id="3.10.180.10">
    <property type="entry name" value="2,3-Dihydroxybiphenyl 1,2-Dioxygenase, domain 1"/>
    <property type="match status" value="1"/>
</dbReference>
<sequence length="149" mass="16768">MTSDLHGRLPASGWASMVPELLVADIAVSLAFWRDILGFTIAYQRPEHGFVYLERPEGTQIMLCQRSGNWETGPLEIPFGRGVMFQIYVADLAAVEATVTDAGIALHHGPREVWRRTGDRESSQREIFLLDPNGYLVMMAERLDERPLP</sequence>
<reference evidence="2 3" key="1">
    <citation type="submission" date="2023-07" db="EMBL/GenBank/DDBJ databases">
        <title>Genomic Encyclopedia of Type Strains, Phase IV (KMG-IV): sequencing the most valuable type-strain genomes for metagenomic binning, comparative biology and taxonomic classification.</title>
        <authorList>
            <person name="Goeker M."/>
        </authorList>
    </citation>
    <scope>NUCLEOTIDE SEQUENCE [LARGE SCALE GENOMIC DNA]</scope>
    <source>
        <strain evidence="2 3">B6-8</strain>
    </source>
</reference>
<keyword evidence="3" id="KW-1185">Reference proteome</keyword>
<evidence type="ECO:0000259" key="1">
    <source>
        <dbReference type="PROSITE" id="PS51819"/>
    </source>
</evidence>
<evidence type="ECO:0000313" key="2">
    <source>
        <dbReference type="EMBL" id="MDQ0436049.1"/>
    </source>
</evidence>
<dbReference type="SUPFAM" id="SSF54593">
    <property type="entry name" value="Glyoxalase/Bleomycin resistance protein/Dihydroxybiphenyl dioxygenase"/>
    <property type="match status" value="1"/>
</dbReference>
<proteinExistence type="predicted"/>
<dbReference type="Proteomes" id="UP001241603">
    <property type="component" value="Unassembled WGS sequence"/>
</dbReference>
<organism evidence="2 3">
    <name type="scientific">Kaistia dalseonensis</name>
    <dbReference type="NCBI Taxonomy" id="410840"/>
    <lineage>
        <taxon>Bacteria</taxon>
        <taxon>Pseudomonadati</taxon>
        <taxon>Pseudomonadota</taxon>
        <taxon>Alphaproteobacteria</taxon>
        <taxon>Hyphomicrobiales</taxon>
        <taxon>Kaistiaceae</taxon>
        <taxon>Kaistia</taxon>
    </lineage>
</organism>
<feature type="domain" description="VOC" evidence="1">
    <location>
        <begin position="13"/>
        <end position="142"/>
    </location>
</feature>
<dbReference type="PROSITE" id="PS51819">
    <property type="entry name" value="VOC"/>
    <property type="match status" value="1"/>
</dbReference>
<dbReference type="InterPro" id="IPR029068">
    <property type="entry name" value="Glyas_Bleomycin-R_OHBP_Dase"/>
</dbReference>
<dbReference type="Pfam" id="PF00903">
    <property type="entry name" value="Glyoxalase"/>
    <property type="match status" value="1"/>
</dbReference>
<name>A0ABU0H3G4_9HYPH</name>